<dbReference type="Proteomes" id="UP000663848">
    <property type="component" value="Unassembled WGS sequence"/>
</dbReference>
<gene>
    <name evidence="1" type="ORF">FME351_LOCUS773</name>
    <name evidence="3" type="ORF">GRG538_LOCUS6145</name>
    <name evidence="2" type="ORF">KIK155_LOCUS2616</name>
    <name evidence="5" type="ORF">QYT958_LOCUS14054</name>
    <name evidence="6" type="ORF">TOA249_LOCUS28253</name>
    <name evidence="4" type="ORF">TSG867_LOCUS17170</name>
</gene>
<dbReference type="EMBL" id="CAJNYT010000593">
    <property type="protein sequence ID" value="CAF3357877.1"/>
    <property type="molecule type" value="Genomic_DNA"/>
</dbReference>
<dbReference type="AlphaFoldDB" id="A0A821EMG6"/>
<evidence type="ECO:0000313" key="6">
    <source>
        <dbReference type="EMBL" id="CAF4867984.1"/>
    </source>
</evidence>
<comment type="caution">
    <text evidence="5">The sequence shown here is derived from an EMBL/GenBank/DDBJ whole genome shotgun (WGS) entry which is preliminary data.</text>
</comment>
<organism evidence="5 7">
    <name type="scientific">Rotaria socialis</name>
    <dbReference type="NCBI Taxonomy" id="392032"/>
    <lineage>
        <taxon>Eukaryota</taxon>
        <taxon>Metazoa</taxon>
        <taxon>Spiralia</taxon>
        <taxon>Gnathifera</taxon>
        <taxon>Rotifera</taxon>
        <taxon>Eurotatoria</taxon>
        <taxon>Bdelloidea</taxon>
        <taxon>Philodinida</taxon>
        <taxon>Philodinidae</taxon>
        <taxon>Rotaria</taxon>
    </lineage>
</organism>
<accession>A0A821EMG6</accession>
<dbReference type="EMBL" id="CAJNYV010000064">
    <property type="protein sequence ID" value="CAF3339979.1"/>
    <property type="molecule type" value="Genomic_DNA"/>
</dbReference>
<sequence>MHSTGGITGTSLISSPTQQYFPAKRIHSTHSSSSLSGIDVRELTHTLQELNNNFKRNIKVLTDIKDYMIKVCEKQDTRPADDSLGLHKLDRVRLKFHFYHNPSCQSF</sequence>
<dbReference type="Proteomes" id="UP000663838">
    <property type="component" value="Unassembled WGS sequence"/>
</dbReference>
<dbReference type="Proteomes" id="UP000663865">
    <property type="component" value="Unassembled WGS sequence"/>
</dbReference>
<dbReference type="EMBL" id="CAJNYU010000017">
    <property type="protein sequence ID" value="CAF3314796.1"/>
    <property type="molecule type" value="Genomic_DNA"/>
</dbReference>
<proteinExistence type="predicted"/>
<dbReference type="EMBL" id="CAJOBQ010001084">
    <property type="protein sequence ID" value="CAF4453278.1"/>
    <property type="molecule type" value="Genomic_DNA"/>
</dbReference>
<dbReference type="Proteomes" id="UP000663862">
    <property type="component" value="Unassembled WGS sequence"/>
</dbReference>
<dbReference type="EMBL" id="CAJOBS010003866">
    <property type="protein sequence ID" value="CAF4867984.1"/>
    <property type="molecule type" value="Genomic_DNA"/>
</dbReference>
<dbReference type="EMBL" id="CAJOBR010001847">
    <property type="protein sequence ID" value="CAF4639761.1"/>
    <property type="molecule type" value="Genomic_DNA"/>
</dbReference>
<evidence type="ECO:0000313" key="3">
    <source>
        <dbReference type="EMBL" id="CAF3357877.1"/>
    </source>
</evidence>
<evidence type="ECO:0000313" key="4">
    <source>
        <dbReference type="EMBL" id="CAF4453278.1"/>
    </source>
</evidence>
<dbReference type="Proteomes" id="UP000663869">
    <property type="component" value="Unassembled WGS sequence"/>
</dbReference>
<evidence type="ECO:0000313" key="5">
    <source>
        <dbReference type="EMBL" id="CAF4639761.1"/>
    </source>
</evidence>
<name>A0A821EMG6_9BILA</name>
<reference evidence="5" key="1">
    <citation type="submission" date="2021-02" db="EMBL/GenBank/DDBJ databases">
        <authorList>
            <person name="Nowell W R."/>
        </authorList>
    </citation>
    <scope>NUCLEOTIDE SEQUENCE</scope>
</reference>
<evidence type="ECO:0000313" key="7">
    <source>
        <dbReference type="Proteomes" id="UP000663848"/>
    </source>
</evidence>
<evidence type="ECO:0000313" key="1">
    <source>
        <dbReference type="EMBL" id="CAF3314796.1"/>
    </source>
</evidence>
<dbReference type="Proteomes" id="UP000663872">
    <property type="component" value="Unassembled WGS sequence"/>
</dbReference>
<protein>
    <submittedName>
        <fullName evidence="5">Uncharacterized protein</fullName>
    </submittedName>
</protein>
<evidence type="ECO:0000313" key="2">
    <source>
        <dbReference type="EMBL" id="CAF3339979.1"/>
    </source>
</evidence>